<proteinExistence type="predicted"/>
<name>A0A7C3IM39_9SPIR</name>
<gene>
    <name evidence="1" type="ORF">ENS59_13935</name>
</gene>
<organism evidence="1">
    <name type="scientific">Gracilinema caldarium</name>
    <dbReference type="NCBI Taxonomy" id="215591"/>
    <lineage>
        <taxon>Bacteria</taxon>
        <taxon>Pseudomonadati</taxon>
        <taxon>Spirochaetota</taxon>
        <taxon>Spirochaetia</taxon>
        <taxon>Spirochaetales</taxon>
        <taxon>Breznakiellaceae</taxon>
        <taxon>Gracilinema</taxon>
    </lineage>
</organism>
<protein>
    <recommendedName>
        <fullName evidence="2">Outer membrane protein beta-barrel domain-containing protein</fullName>
    </recommendedName>
</protein>
<evidence type="ECO:0000313" key="1">
    <source>
        <dbReference type="EMBL" id="HFH30585.1"/>
    </source>
</evidence>
<comment type="caution">
    <text evidence="1">The sequence shown here is derived from an EMBL/GenBank/DDBJ whole genome shotgun (WGS) entry which is preliminary data.</text>
</comment>
<sequence>MKTNVYNADVTILGASIFGTLQYCLSDRLAMSGSGGLSGLAGNKYNLTITQIPLHAGFLFDAVHIAEASLFLFGGAGVNAGISFMTITVPQLVPLTNPPQFVDDDTQVTSTTLAYSITAGAQINWNLGQFIVSPYGVYTYSGGKSWMAQESSMSYDYPSNSASISAYSTTIFGFDILYKPLGVSLSSQLQHTDTYNLISIALKWLLKPKK</sequence>
<reference evidence="1" key="1">
    <citation type="journal article" date="2020" name="mSystems">
        <title>Genome- and Community-Level Interaction Insights into Carbon Utilization and Element Cycling Functions of Hydrothermarchaeota in Hydrothermal Sediment.</title>
        <authorList>
            <person name="Zhou Z."/>
            <person name="Liu Y."/>
            <person name="Xu W."/>
            <person name="Pan J."/>
            <person name="Luo Z.H."/>
            <person name="Li M."/>
        </authorList>
    </citation>
    <scope>NUCLEOTIDE SEQUENCE [LARGE SCALE GENOMIC DNA]</scope>
    <source>
        <strain evidence="1">SpSt-503</strain>
    </source>
</reference>
<dbReference type="EMBL" id="DSVL01000426">
    <property type="protein sequence ID" value="HFH30585.1"/>
    <property type="molecule type" value="Genomic_DNA"/>
</dbReference>
<dbReference type="AlphaFoldDB" id="A0A7C3IM39"/>
<evidence type="ECO:0008006" key="2">
    <source>
        <dbReference type="Google" id="ProtNLM"/>
    </source>
</evidence>
<accession>A0A7C3IM39</accession>